<gene>
    <name evidence="1" type="ORF">RWD45_13110</name>
</gene>
<evidence type="ECO:0008006" key="3">
    <source>
        <dbReference type="Google" id="ProtNLM"/>
    </source>
</evidence>
<dbReference type="RefSeq" id="WP_320380132.1">
    <property type="nucleotide sequence ID" value="NZ_JAWDIQ010000002.1"/>
</dbReference>
<sequence>MRAVCMQIAEEELKKPYEESNLIVAHIGGEALPVFINMEE</sequence>
<comment type="caution">
    <text evidence="1">The sequence shown here is derived from an EMBL/GenBank/DDBJ whole genome shotgun (WGS) entry which is preliminary data.</text>
</comment>
<protein>
    <recommendedName>
        <fullName evidence="3">Butyrate kinase</fullName>
    </recommendedName>
</protein>
<name>A0ABU5CSN3_9BACI</name>
<dbReference type="Proteomes" id="UP001275315">
    <property type="component" value="Unassembled WGS sequence"/>
</dbReference>
<organism evidence="1 2">
    <name type="scientific">Paracerasibacillus soli</name>
    <dbReference type="NCBI Taxonomy" id="480284"/>
    <lineage>
        <taxon>Bacteria</taxon>
        <taxon>Bacillati</taxon>
        <taxon>Bacillota</taxon>
        <taxon>Bacilli</taxon>
        <taxon>Bacillales</taxon>
        <taxon>Bacillaceae</taxon>
        <taxon>Paracerasibacillus</taxon>
    </lineage>
</organism>
<accession>A0ABU5CSN3</accession>
<proteinExistence type="predicted"/>
<reference evidence="1 2" key="1">
    <citation type="submission" date="2023-10" db="EMBL/GenBank/DDBJ databases">
        <title>Virgibacillus soli CC-YMP-6 genome.</title>
        <authorList>
            <person name="Miliotis G."/>
            <person name="Sengupta P."/>
            <person name="Hameed A."/>
            <person name="Chuvochina M."/>
            <person name="Mcdonagh F."/>
            <person name="Simpson A.C."/>
            <person name="Singh N.K."/>
            <person name="Rekha P.D."/>
            <person name="Raman K."/>
            <person name="Hugenholtz P."/>
            <person name="Venkateswaran K."/>
        </authorList>
    </citation>
    <scope>NUCLEOTIDE SEQUENCE [LARGE SCALE GENOMIC DNA]</scope>
    <source>
        <strain evidence="1 2">CC-YMP-6</strain>
    </source>
</reference>
<evidence type="ECO:0000313" key="1">
    <source>
        <dbReference type="EMBL" id="MDY0409336.1"/>
    </source>
</evidence>
<keyword evidence="2" id="KW-1185">Reference proteome</keyword>
<dbReference type="EMBL" id="JAWDIQ010000002">
    <property type="protein sequence ID" value="MDY0409336.1"/>
    <property type="molecule type" value="Genomic_DNA"/>
</dbReference>
<evidence type="ECO:0000313" key="2">
    <source>
        <dbReference type="Proteomes" id="UP001275315"/>
    </source>
</evidence>